<dbReference type="EMBL" id="JANBOJ010000006">
    <property type="protein sequence ID" value="KAJ1725410.1"/>
    <property type="molecule type" value="Genomic_DNA"/>
</dbReference>
<comment type="caution">
    <text evidence="7">The sequence shown here is derived from an EMBL/GenBank/DDBJ whole genome shotgun (WGS) entry which is preliminary data.</text>
</comment>
<dbReference type="Pfam" id="PF12246">
    <property type="entry name" value="MKT1_C"/>
    <property type="match status" value="1"/>
</dbReference>
<keyword evidence="8" id="KW-1185">Reference proteome</keyword>
<feature type="domain" description="XPG-I" evidence="4">
    <location>
        <begin position="168"/>
        <end position="248"/>
    </location>
</feature>
<dbReference type="AlphaFoldDB" id="A0A9W8CT76"/>
<evidence type="ECO:0000313" key="7">
    <source>
        <dbReference type="EMBL" id="KAJ1725410.1"/>
    </source>
</evidence>
<accession>A0A9W8CT76</accession>
<dbReference type="Pfam" id="PF12247">
    <property type="entry name" value="MKT1_N"/>
    <property type="match status" value="1"/>
</dbReference>
<organism evidence="7 8">
    <name type="scientific">Coemansia erecta</name>
    <dbReference type="NCBI Taxonomy" id="147472"/>
    <lineage>
        <taxon>Eukaryota</taxon>
        <taxon>Fungi</taxon>
        <taxon>Fungi incertae sedis</taxon>
        <taxon>Zoopagomycota</taxon>
        <taxon>Kickxellomycotina</taxon>
        <taxon>Kickxellomycetes</taxon>
        <taxon>Kickxellales</taxon>
        <taxon>Kickxellaceae</taxon>
        <taxon>Coemansia</taxon>
    </lineage>
</organism>
<dbReference type="PANTHER" id="PTHR11081">
    <property type="entry name" value="FLAP ENDONUCLEASE FAMILY MEMBER"/>
    <property type="match status" value="1"/>
</dbReference>
<dbReference type="Gene3D" id="3.40.50.1010">
    <property type="entry name" value="5'-nuclease"/>
    <property type="match status" value="1"/>
</dbReference>
<evidence type="ECO:0008006" key="9">
    <source>
        <dbReference type="Google" id="ProtNLM"/>
    </source>
</evidence>
<dbReference type="PANTHER" id="PTHR11081:SF32">
    <property type="entry name" value="POST-TRANSCRIPTIONAL REGULATOR MKT1"/>
    <property type="match status" value="1"/>
</dbReference>
<dbReference type="InterPro" id="IPR006084">
    <property type="entry name" value="XPG/Rad2"/>
</dbReference>
<sequence length="747" mass="78538">MPIRTFEAQVGTDKQTGWALAARHARVVFVREMRLLQDTRLSALEGTRLGVEGHNWLRQLMHNTRDGDSVAMDGPAPGLEAAIVAELEFFRAQGITPVFVFSGLAVQRKDARWFGKDDHRPAYRNAAWEAYWAGNAEQAQRGWATASPHAQGDMVPFVMRVLQAHGGECMRAPYSSWAQLAYLYRHETQAVHAVYASLDVLMFDVDRVVTQVNAGRGTFTWVQREQLLAQCAIGGEQLVDACILAGCDWCPTFPPLVGDLGFSFRAAVDTVAAYRTGFNAVQMLGEAVAPSYSDTFLRALCTVRYHVVLQADGSVAPLNAEQAPSDLHDIIGYRLPTAAYRLLARGAVHPPVLNMLAAGVWPEFPPADNGEAAEYRGLVGGWQCALYRRQCAALCEALGPFFRQRKVAMQTWFQPQADHVLHESKPPAKGAARPRPLEVRAGPAADAVRAPAAALERCGDLVAPPKKGAAAAAANANAAAAAAPVAAVALLSTLRDLGFVAGSGERTAAGSALQAGLRALGKAASPAMQWAVVAGAVLLGQGLLTAERWSVSYDDEHAPVGGGGGSSQQQRHVRVLARVAALVPQCRRSGGWRLALSRDVLAFNSAVRLVHKAMGHAVETAGLIHAVAAATSANGGGGGGGQAEALVELLRDAPMECATGCAAALLVRALLAEHAAPAGAEGCWARVLEQAAGCVVAPALAVRDAVALVDAMLAVAASPGGGAAEGVAADLRAARDWAQPAFAEALK</sequence>
<dbReference type="InterPro" id="IPR006086">
    <property type="entry name" value="XPG-I_dom"/>
</dbReference>
<dbReference type="InterPro" id="IPR006085">
    <property type="entry name" value="XPG_DNA_repair_N"/>
</dbReference>
<dbReference type="Proteomes" id="UP001149813">
    <property type="component" value="Unassembled WGS sequence"/>
</dbReference>
<dbReference type="GO" id="GO:0004518">
    <property type="term" value="F:nuclease activity"/>
    <property type="evidence" value="ECO:0007669"/>
    <property type="project" value="InterPro"/>
</dbReference>
<feature type="domain" description="XPG N-terminal" evidence="3">
    <location>
        <begin position="29"/>
        <end position="110"/>
    </location>
</feature>
<evidence type="ECO:0000259" key="6">
    <source>
        <dbReference type="Pfam" id="PF12247"/>
    </source>
</evidence>
<evidence type="ECO:0000259" key="4">
    <source>
        <dbReference type="Pfam" id="PF00867"/>
    </source>
</evidence>
<feature type="domain" description="Post-transcriptional regulator MKT1 C-terminal" evidence="5">
    <location>
        <begin position="493"/>
        <end position="737"/>
    </location>
</feature>
<dbReference type="InterPro" id="IPR037314">
    <property type="entry name" value="MKT1_H3TH"/>
</dbReference>
<dbReference type="GO" id="GO:0006974">
    <property type="term" value="P:DNA damage response"/>
    <property type="evidence" value="ECO:0007669"/>
    <property type="project" value="UniProtKB-ARBA"/>
</dbReference>
<evidence type="ECO:0000313" key="8">
    <source>
        <dbReference type="Proteomes" id="UP001149813"/>
    </source>
</evidence>
<comment type="similarity">
    <text evidence="2">Belongs to the XPG/RAD2 endonuclease family.</text>
</comment>
<dbReference type="Pfam" id="PF00752">
    <property type="entry name" value="XPG_N"/>
    <property type="match status" value="1"/>
</dbReference>
<name>A0A9W8CT76_9FUNG</name>
<dbReference type="CDD" id="cd09858">
    <property type="entry name" value="PIN_MKT1"/>
    <property type="match status" value="1"/>
</dbReference>
<dbReference type="InterPro" id="IPR022040">
    <property type="entry name" value="MKT1_N"/>
</dbReference>
<feature type="domain" description="Post-transcriptional regulator MKT1 N-terminal" evidence="6">
    <location>
        <begin position="324"/>
        <end position="413"/>
    </location>
</feature>
<dbReference type="OrthoDB" id="17262at2759"/>
<keyword evidence="1" id="KW-0810">Translation regulation</keyword>
<dbReference type="InterPro" id="IPR022039">
    <property type="entry name" value="MKT1_C"/>
</dbReference>
<proteinExistence type="inferred from homology"/>
<dbReference type="Pfam" id="PF00867">
    <property type="entry name" value="XPG_I"/>
    <property type="match status" value="1"/>
</dbReference>
<dbReference type="GO" id="GO:0003730">
    <property type="term" value="F:mRNA 3'-UTR binding"/>
    <property type="evidence" value="ECO:0007669"/>
    <property type="project" value="TreeGrafter"/>
</dbReference>
<dbReference type="PRINTS" id="PR00853">
    <property type="entry name" value="XPGRADSUPER"/>
</dbReference>
<reference evidence="7" key="1">
    <citation type="submission" date="2022-07" db="EMBL/GenBank/DDBJ databases">
        <title>Phylogenomic reconstructions and comparative analyses of Kickxellomycotina fungi.</title>
        <authorList>
            <person name="Reynolds N.K."/>
            <person name="Stajich J.E."/>
            <person name="Barry K."/>
            <person name="Grigoriev I.V."/>
            <person name="Crous P."/>
            <person name="Smith M.E."/>
        </authorList>
    </citation>
    <scope>NUCLEOTIDE SEQUENCE</scope>
    <source>
        <strain evidence="7">NBRC 32514</strain>
    </source>
</reference>
<evidence type="ECO:0000256" key="2">
    <source>
        <dbReference type="ARBA" id="ARBA00024023"/>
    </source>
</evidence>
<dbReference type="SUPFAM" id="SSF88723">
    <property type="entry name" value="PIN domain-like"/>
    <property type="match status" value="1"/>
</dbReference>
<dbReference type="GO" id="GO:0006417">
    <property type="term" value="P:regulation of translation"/>
    <property type="evidence" value="ECO:0007669"/>
    <property type="project" value="UniProtKB-KW"/>
</dbReference>
<evidence type="ECO:0000259" key="3">
    <source>
        <dbReference type="Pfam" id="PF00752"/>
    </source>
</evidence>
<protein>
    <recommendedName>
        <fullName evidence="9">PIN domain-like protein</fullName>
    </recommendedName>
</protein>
<dbReference type="CDD" id="cd09902">
    <property type="entry name" value="H3TH_MKT1"/>
    <property type="match status" value="1"/>
</dbReference>
<dbReference type="InterPro" id="IPR029060">
    <property type="entry name" value="PIN-like_dom_sf"/>
</dbReference>
<gene>
    <name evidence="7" type="ORF">LPJ53_000448</name>
</gene>
<evidence type="ECO:0000256" key="1">
    <source>
        <dbReference type="ARBA" id="ARBA00022845"/>
    </source>
</evidence>
<evidence type="ECO:0000259" key="5">
    <source>
        <dbReference type="Pfam" id="PF12246"/>
    </source>
</evidence>